<evidence type="ECO:0000256" key="2">
    <source>
        <dbReference type="ARBA" id="ARBA00022525"/>
    </source>
</evidence>
<evidence type="ECO:0000256" key="6">
    <source>
        <dbReference type="RuleBase" id="RU003686"/>
    </source>
</evidence>
<dbReference type="PROSITE" id="PS00263">
    <property type="entry name" value="NATRIURETIC_PEPTIDE"/>
    <property type="match status" value="1"/>
</dbReference>
<dbReference type="GO" id="GO:0051427">
    <property type="term" value="F:hormone receptor binding"/>
    <property type="evidence" value="ECO:0007669"/>
    <property type="project" value="TreeGrafter"/>
</dbReference>
<feature type="chain" id="PRO_5035920291" evidence="7">
    <location>
        <begin position="26"/>
        <end position="130"/>
    </location>
</feature>
<dbReference type="GO" id="GO:0005737">
    <property type="term" value="C:cytoplasm"/>
    <property type="evidence" value="ECO:0007669"/>
    <property type="project" value="TreeGrafter"/>
</dbReference>
<dbReference type="EMBL" id="JAACNH010000008">
    <property type="protein sequence ID" value="KAG8434765.1"/>
    <property type="molecule type" value="Genomic_DNA"/>
</dbReference>
<dbReference type="GO" id="GO:0005179">
    <property type="term" value="F:hormone activity"/>
    <property type="evidence" value="ECO:0007669"/>
    <property type="project" value="InterPro"/>
</dbReference>
<dbReference type="AlphaFoldDB" id="A0A8T2IP90"/>
<comment type="similarity">
    <text evidence="6">Belongs to the natriuretic peptide family.</text>
</comment>
<dbReference type="PANTHER" id="PTHR14066">
    <property type="entry name" value="ATRIAL NATRIURETIC FACTOR PRECURSOR"/>
    <property type="match status" value="1"/>
</dbReference>
<feature type="signal peptide" evidence="7">
    <location>
        <begin position="1"/>
        <end position="25"/>
    </location>
</feature>
<evidence type="ECO:0000313" key="9">
    <source>
        <dbReference type="Proteomes" id="UP000812440"/>
    </source>
</evidence>
<sequence>MAWKGFLYCSYLVLLTLQFIDSNTAFPLLEPEDRELDAFKSVLERLGEKLSVLEALDTRTSQEAEDPAAEGDVTQAESRLVIEQQSPARDSFLKGLRSLHSPKMMRGSGCFGRRIDRIDSLSGMGCNGKS</sequence>
<evidence type="ECO:0000256" key="3">
    <source>
        <dbReference type="ARBA" id="ARBA00022729"/>
    </source>
</evidence>
<dbReference type="GO" id="GO:0003085">
    <property type="term" value="P:negative regulation of systemic arterial blood pressure"/>
    <property type="evidence" value="ECO:0007669"/>
    <property type="project" value="TreeGrafter"/>
</dbReference>
<dbReference type="GO" id="GO:0097746">
    <property type="term" value="P:blood vessel diameter maintenance"/>
    <property type="evidence" value="ECO:0007669"/>
    <property type="project" value="UniProtKB-KW"/>
</dbReference>
<evidence type="ECO:0000256" key="7">
    <source>
        <dbReference type="SAM" id="SignalP"/>
    </source>
</evidence>
<evidence type="ECO:0000256" key="4">
    <source>
        <dbReference type="ARBA" id="ARBA00022858"/>
    </source>
</evidence>
<proteinExistence type="inferred from homology"/>
<accession>A0A8T2IP90</accession>
<dbReference type="Pfam" id="PF00212">
    <property type="entry name" value="ANP"/>
    <property type="match status" value="1"/>
</dbReference>
<dbReference type="InterPro" id="IPR030480">
    <property type="entry name" value="Natr_peptide_CS"/>
</dbReference>
<evidence type="ECO:0000256" key="1">
    <source>
        <dbReference type="ARBA" id="ARBA00004613"/>
    </source>
</evidence>
<feature type="non-terminal residue" evidence="8">
    <location>
        <position position="1"/>
    </location>
</feature>
<dbReference type="GO" id="GO:0006182">
    <property type="term" value="P:cGMP biosynthetic process"/>
    <property type="evidence" value="ECO:0007669"/>
    <property type="project" value="TreeGrafter"/>
</dbReference>
<dbReference type="Proteomes" id="UP000812440">
    <property type="component" value="Chromosome 7"/>
</dbReference>
<gene>
    <name evidence="8" type="ORF">GDO86_012929</name>
</gene>
<comment type="subcellular location">
    <subcellularLocation>
        <location evidence="1 6">Secreted</location>
    </subcellularLocation>
</comment>
<evidence type="ECO:0000256" key="5">
    <source>
        <dbReference type="ARBA" id="ARBA00023157"/>
    </source>
</evidence>
<protein>
    <submittedName>
        <fullName evidence="8">Uncharacterized protein</fullName>
    </submittedName>
</protein>
<keyword evidence="2" id="KW-0964">Secreted</keyword>
<evidence type="ECO:0000313" key="8">
    <source>
        <dbReference type="EMBL" id="KAG8434765.1"/>
    </source>
</evidence>
<name>A0A8T2IP90_9PIPI</name>
<keyword evidence="4 6" id="KW-0838">Vasoactive</keyword>
<comment type="caution">
    <text evidence="8">The sequence shown here is derived from an EMBL/GenBank/DDBJ whole genome shotgun (WGS) entry which is preliminary data.</text>
</comment>
<dbReference type="OrthoDB" id="9892281at2759"/>
<dbReference type="SMART" id="SM00183">
    <property type="entry name" value="NAT_PEP"/>
    <property type="match status" value="1"/>
</dbReference>
<reference evidence="8" key="1">
    <citation type="thesis" date="2020" institute="ProQuest LLC" country="789 East Eisenhower Parkway, Ann Arbor, MI, USA">
        <title>Comparative Genomics and Chromosome Evolution.</title>
        <authorList>
            <person name="Mudd A.B."/>
        </authorList>
    </citation>
    <scope>NUCLEOTIDE SEQUENCE</scope>
    <source>
        <strain evidence="8">Female2</strain>
        <tissue evidence="8">Blood</tissue>
    </source>
</reference>
<keyword evidence="5" id="KW-1015">Disulfide bond</keyword>
<dbReference type="GO" id="GO:0007218">
    <property type="term" value="P:neuropeptide signaling pathway"/>
    <property type="evidence" value="ECO:0007669"/>
    <property type="project" value="TreeGrafter"/>
</dbReference>
<dbReference type="GO" id="GO:0005615">
    <property type="term" value="C:extracellular space"/>
    <property type="evidence" value="ECO:0007669"/>
    <property type="project" value="TreeGrafter"/>
</dbReference>
<dbReference type="PRINTS" id="PR00712">
    <property type="entry name" value="BNATPEPTIDE"/>
</dbReference>
<keyword evidence="9" id="KW-1185">Reference proteome</keyword>
<dbReference type="GO" id="GO:0019934">
    <property type="term" value="P:cGMP-mediated signaling"/>
    <property type="evidence" value="ECO:0007669"/>
    <property type="project" value="TreeGrafter"/>
</dbReference>
<organism evidence="8 9">
    <name type="scientific">Hymenochirus boettgeri</name>
    <name type="common">Congo dwarf clawed frog</name>
    <dbReference type="NCBI Taxonomy" id="247094"/>
    <lineage>
        <taxon>Eukaryota</taxon>
        <taxon>Metazoa</taxon>
        <taxon>Chordata</taxon>
        <taxon>Craniata</taxon>
        <taxon>Vertebrata</taxon>
        <taxon>Euteleostomi</taxon>
        <taxon>Amphibia</taxon>
        <taxon>Batrachia</taxon>
        <taxon>Anura</taxon>
        <taxon>Pipoidea</taxon>
        <taxon>Pipidae</taxon>
        <taxon>Pipinae</taxon>
        <taxon>Hymenochirus</taxon>
    </lineage>
</organism>
<dbReference type="GO" id="GO:0007168">
    <property type="term" value="P:receptor guanylyl cyclase signaling pathway"/>
    <property type="evidence" value="ECO:0007669"/>
    <property type="project" value="TreeGrafter"/>
</dbReference>
<dbReference type="InterPro" id="IPR000663">
    <property type="entry name" value="Natr_peptide"/>
</dbReference>
<dbReference type="InterPro" id="IPR050787">
    <property type="entry name" value="Natriuretic_peptide"/>
</dbReference>
<keyword evidence="3 7" id="KW-0732">Signal</keyword>
<dbReference type="PANTHER" id="PTHR14066:SF10">
    <property type="entry name" value="NATRIURETIC PEPTIDES B"/>
    <property type="match status" value="1"/>
</dbReference>
<dbReference type="InterPro" id="IPR002408">
    <property type="entry name" value="Natriuretic_peptide_brain"/>
</dbReference>